<evidence type="ECO:0000313" key="2">
    <source>
        <dbReference type="Proteomes" id="UP001320706"/>
    </source>
</evidence>
<name>A0ACC3SPK1_9PEZI</name>
<reference evidence="1" key="1">
    <citation type="submission" date="2024-02" db="EMBL/GenBank/DDBJ databases">
        <title>Metagenome Assembled Genome of Zalaria obscura JY119.</title>
        <authorList>
            <person name="Vighnesh L."/>
            <person name="Jagadeeshwari U."/>
            <person name="Venkata Ramana C."/>
            <person name="Sasikala C."/>
        </authorList>
    </citation>
    <scope>NUCLEOTIDE SEQUENCE</scope>
    <source>
        <strain evidence="1">JY119</strain>
    </source>
</reference>
<accession>A0ACC3SPK1</accession>
<comment type="caution">
    <text evidence="1">The sequence shown here is derived from an EMBL/GenBank/DDBJ whole genome shotgun (WGS) entry which is preliminary data.</text>
</comment>
<dbReference type="Proteomes" id="UP001320706">
    <property type="component" value="Unassembled WGS sequence"/>
</dbReference>
<proteinExistence type="predicted"/>
<evidence type="ECO:0000313" key="1">
    <source>
        <dbReference type="EMBL" id="KAK8222099.1"/>
    </source>
</evidence>
<dbReference type="EMBL" id="JAMKPW020000001">
    <property type="protein sequence ID" value="KAK8222099.1"/>
    <property type="molecule type" value="Genomic_DNA"/>
</dbReference>
<keyword evidence="2" id="KW-1185">Reference proteome</keyword>
<organism evidence="1 2">
    <name type="scientific">Zalaria obscura</name>
    <dbReference type="NCBI Taxonomy" id="2024903"/>
    <lineage>
        <taxon>Eukaryota</taxon>
        <taxon>Fungi</taxon>
        <taxon>Dikarya</taxon>
        <taxon>Ascomycota</taxon>
        <taxon>Pezizomycotina</taxon>
        <taxon>Dothideomycetes</taxon>
        <taxon>Dothideomycetidae</taxon>
        <taxon>Dothideales</taxon>
        <taxon>Zalariaceae</taxon>
        <taxon>Zalaria</taxon>
    </lineage>
</organism>
<protein>
    <submittedName>
        <fullName evidence="1">Uncharacterized protein</fullName>
    </submittedName>
</protein>
<sequence length="709" mass="77658">MARKYIADDSDDDLPDLDQIISKHMRTLPPPTALSNPLFSPVKSALKRETKRIASPRKTTASATANEEFRKPSKQKPVVKELELELPKPSLRAGKKVPLKPAQGNAETIGVDESKDDGSDTPPRSRSLARARATPRRGAKTGVNYAALMDAEEDEGDIEESIWCGAESESETEKEQDQAEESDEWEEEMPSRRRLFRSPRKTSSNHKPLDGASDLSKTLGRLDLQSDNSATEEGKKLRSPRKKLRNPSFTQEDDSTLPHDPSDKENSLPAILHFSPPRSGRPITLPPERPSTPTDRPSTPPPLSPSKSRLVSPSKKKPRIPTPPHRPSLDAFWHADEINTWNDTHSPSKPLQSPRKNRFLDSTSTSPTTSPRKQSPTKRTKAEIEARKAWEDSKHDLAAAFLEELDRTVTEGRIGEATEGTGGVRLVWSKTLTSTAGRANWKRETIRPASTSSSKPNTPPAPDSVTDSSVTTPAPAPAPAPAAVAIYKHHASIELAEKVIDAPHRLLNTLAHEFCHLATFILDGQTKNPHGREFKTWGKKTSKLFAARGVEVTTKHSYQIAYRYIWRCFGAIGNGDGDGDGDEGGGCGTEFKRHSRSIDPSRHACGNCRGRLVQVKPVPRKGAAKGAGVGGYALFVKENFAVVRRGLGEGGGKVEHKMVMEELGRLYRVQKEKGLVEGGTVTPTGEVEVEMEGEVEGVIKAMEMVVLGE</sequence>
<gene>
    <name evidence="1" type="ORF">M8818_000269</name>
</gene>